<feature type="transmembrane region" description="Helical" evidence="1">
    <location>
        <begin position="26"/>
        <end position="45"/>
    </location>
</feature>
<proteinExistence type="predicted"/>
<evidence type="ECO:0000256" key="1">
    <source>
        <dbReference type="SAM" id="Phobius"/>
    </source>
</evidence>
<accession>A0A917T3E3</accession>
<dbReference type="AlphaFoldDB" id="A0A917T3E3"/>
<feature type="transmembrane region" description="Helical" evidence="1">
    <location>
        <begin position="102"/>
        <end position="124"/>
    </location>
</feature>
<keyword evidence="1" id="KW-1133">Transmembrane helix</keyword>
<feature type="transmembrane region" description="Helical" evidence="1">
    <location>
        <begin position="173"/>
        <end position="193"/>
    </location>
</feature>
<reference evidence="2" key="2">
    <citation type="submission" date="2020-09" db="EMBL/GenBank/DDBJ databases">
        <authorList>
            <person name="Sun Q."/>
            <person name="Ohkuma M."/>
        </authorList>
    </citation>
    <scope>NUCLEOTIDE SEQUENCE</scope>
    <source>
        <strain evidence="2">JCM 19831</strain>
    </source>
</reference>
<protein>
    <recommendedName>
        <fullName evidence="4">Fenitrothion hydrolase</fullName>
    </recommendedName>
</protein>
<feature type="transmembrane region" description="Helical" evidence="1">
    <location>
        <begin position="145"/>
        <end position="161"/>
    </location>
</feature>
<feature type="transmembrane region" description="Helical" evidence="1">
    <location>
        <begin position="404"/>
        <end position="421"/>
    </location>
</feature>
<comment type="caution">
    <text evidence="2">The sequence shown here is derived from an EMBL/GenBank/DDBJ whole genome shotgun (WGS) entry which is preliminary data.</text>
</comment>
<feature type="transmembrane region" description="Helical" evidence="1">
    <location>
        <begin position="316"/>
        <end position="338"/>
    </location>
</feature>
<evidence type="ECO:0000313" key="2">
    <source>
        <dbReference type="EMBL" id="GGM09215.1"/>
    </source>
</evidence>
<dbReference type="RefSeq" id="WP_190248287.1">
    <property type="nucleotide sequence ID" value="NZ_BMPI01000003.1"/>
</dbReference>
<sequence>MPTPPAIVLAHGVGGRQDLPLTLTQLVMGAALALVISFAVLGVAWREPRLDTSAGRPVPGWLARAVDARVTAWLLRVVGLVLAGVLAWSFTRPDTADNPAAGLVYVLFWVGLVPLSLLCGPVWRRLNPLRTLTAWARPRRELPESAGYWPAAVGLFAFAWLELVAPSRATLPVIGWWLAAYAVAMLAGGIVFGPAWHARGDAFEVLSDLVGRLAVIGRRPDGTLVFRNPLDGIPGLRPAPGLVAVVVILLGATFYDALSGALFWLRFTQENGLPAPVTGTAGLLGVVALVALAYTVATRQAGRRGHTSAERTPGELAHSIVPIAVGYVVAHYWSLFILEGQRTVALVLGDEGFRPYSGVITPTGVANLQVTTIVLGHLVGTVLAHDRALKLFPRAQAVTGQAPLLALMVAYTVAGLLLLFAG</sequence>
<keyword evidence="1" id="KW-0812">Transmembrane</keyword>
<gene>
    <name evidence="2" type="ORF">GCM10007977_007930</name>
</gene>
<dbReference type="Proteomes" id="UP000642070">
    <property type="component" value="Unassembled WGS sequence"/>
</dbReference>
<feature type="transmembrane region" description="Helical" evidence="1">
    <location>
        <begin position="277"/>
        <end position="296"/>
    </location>
</feature>
<feature type="transmembrane region" description="Helical" evidence="1">
    <location>
        <begin position="242"/>
        <end position="265"/>
    </location>
</feature>
<evidence type="ECO:0000313" key="3">
    <source>
        <dbReference type="Proteomes" id="UP000642070"/>
    </source>
</evidence>
<evidence type="ECO:0008006" key="4">
    <source>
        <dbReference type="Google" id="ProtNLM"/>
    </source>
</evidence>
<keyword evidence="3" id="KW-1185">Reference proteome</keyword>
<keyword evidence="1" id="KW-0472">Membrane</keyword>
<reference evidence="2" key="1">
    <citation type="journal article" date="2014" name="Int. J. Syst. Evol. Microbiol.">
        <title>Complete genome sequence of Corynebacterium casei LMG S-19264T (=DSM 44701T), isolated from a smear-ripened cheese.</title>
        <authorList>
            <consortium name="US DOE Joint Genome Institute (JGI-PGF)"/>
            <person name="Walter F."/>
            <person name="Albersmeier A."/>
            <person name="Kalinowski J."/>
            <person name="Ruckert C."/>
        </authorList>
    </citation>
    <scope>NUCLEOTIDE SEQUENCE</scope>
    <source>
        <strain evidence="2">JCM 19831</strain>
    </source>
</reference>
<dbReference type="EMBL" id="BMPI01000003">
    <property type="protein sequence ID" value="GGM09215.1"/>
    <property type="molecule type" value="Genomic_DNA"/>
</dbReference>
<feature type="transmembrane region" description="Helical" evidence="1">
    <location>
        <begin position="66"/>
        <end position="90"/>
    </location>
</feature>
<name>A0A917T3E3_9ACTN</name>
<organism evidence="2 3">
    <name type="scientific">Dactylosporangium sucinum</name>
    <dbReference type="NCBI Taxonomy" id="1424081"/>
    <lineage>
        <taxon>Bacteria</taxon>
        <taxon>Bacillati</taxon>
        <taxon>Actinomycetota</taxon>
        <taxon>Actinomycetes</taxon>
        <taxon>Micromonosporales</taxon>
        <taxon>Micromonosporaceae</taxon>
        <taxon>Dactylosporangium</taxon>
    </lineage>
</organism>